<sequence>MQDEFRSVFVIHEFGHSADPWDQVENLFAPDADYSGSLRDRIPHAADEDRSRGVGRQDVLWSHACHVQSPVAQIAGMLSRLK</sequence>
<dbReference type="Proteomes" id="UP000658754">
    <property type="component" value="Unassembled WGS sequence"/>
</dbReference>
<dbReference type="EMBL" id="BMKV01000002">
    <property type="protein sequence ID" value="GGI77082.1"/>
    <property type="molecule type" value="Genomic_DNA"/>
</dbReference>
<evidence type="ECO:0000313" key="2">
    <source>
        <dbReference type="Proteomes" id="UP000658754"/>
    </source>
</evidence>
<gene>
    <name evidence="1" type="ORF">GCM10007175_12680</name>
</gene>
<accession>A0ABQ2CC85</accession>
<protein>
    <submittedName>
        <fullName evidence="1">Uncharacterized protein</fullName>
    </submittedName>
</protein>
<proteinExistence type="predicted"/>
<comment type="caution">
    <text evidence="1">The sequence shown here is derived from an EMBL/GenBank/DDBJ whole genome shotgun (WGS) entry which is preliminary data.</text>
</comment>
<reference evidence="2" key="1">
    <citation type="journal article" date="2019" name="Int. J. Syst. Evol. Microbiol.">
        <title>The Global Catalogue of Microorganisms (GCM) 10K type strain sequencing project: providing services to taxonomists for standard genome sequencing and annotation.</title>
        <authorList>
            <consortium name="The Broad Institute Genomics Platform"/>
            <consortium name="The Broad Institute Genome Sequencing Center for Infectious Disease"/>
            <person name="Wu L."/>
            <person name="Ma J."/>
        </authorList>
    </citation>
    <scope>NUCLEOTIDE SEQUENCE [LARGE SCALE GENOMIC DNA]</scope>
    <source>
        <strain evidence="2">CGMCC 1.3601</strain>
    </source>
</reference>
<organism evidence="1 2">
    <name type="scientific">Pseudarthrobacter scleromae</name>
    <dbReference type="NCBI Taxonomy" id="158897"/>
    <lineage>
        <taxon>Bacteria</taxon>
        <taxon>Bacillati</taxon>
        <taxon>Actinomycetota</taxon>
        <taxon>Actinomycetes</taxon>
        <taxon>Micrococcales</taxon>
        <taxon>Micrococcaceae</taxon>
        <taxon>Pseudarthrobacter</taxon>
    </lineage>
</organism>
<evidence type="ECO:0000313" key="1">
    <source>
        <dbReference type="EMBL" id="GGI77082.1"/>
    </source>
</evidence>
<keyword evidence="2" id="KW-1185">Reference proteome</keyword>
<name>A0ABQ2CC85_9MICC</name>